<dbReference type="AlphaFoldDB" id="A0A4Y2J0Q5"/>
<dbReference type="OrthoDB" id="6780105at2759"/>
<sequence>MILHRAATWAYPLTARQLNSIQRKFLLNITGAYSTTPSATQQVIEGIIPLHIKEEQEAANVRTARLCKKSNYNNINFNANIYEDGTTSTIFHPAIFQ</sequence>
<accession>A0A4Y2J0Q5</accession>
<dbReference type="Proteomes" id="UP000499080">
    <property type="component" value="Unassembled WGS sequence"/>
</dbReference>
<keyword evidence="2" id="KW-1185">Reference proteome</keyword>
<organism evidence="1 2">
    <name type="scientific">Araneus ventricosus</name>
    <name type="common">Orbweaver spider</name>
    <name type="synonym">Epeira ventricosa</name>
    <dbReference type="NCBI Taxonomy" id="182803"/>
    <lineage>
        <taxon>Eukaryota</taxon>
        <taxon>Metazoa</taxon>
        <taxon>Ecdysozoa</taxon>
        <taxon>Arthropoda</taxon>
        <taxon>Chelicerata</taxon>
        <taxon>Arachnida</taxon>
        <taxon>Araneae</taxon>
        <taxon>Araneomorphae</taxon>
        <taxon>Entelegynae</taxon>
        <taxon>Araneoidea</taxon>
        <taxon>Araneidae</taxon>
        <taxon>Araneus</taxon>
    </lineage>
</organism>
<comment type="caution">
    <text evidence="1">The sequence shown here is derived from an EMBL/GenBank/DDBJ whole genome shotgun (WGS) entry which is preliminary data.</text>
</comment>
<protein>
    <submittedName>
        <fullName evidence="1">Uncharacterized protein</fullName>
    </submittedName>
</protein>
<reference evidence="1 2" key="1">
    <citation type="journal article" date="2019" name="Sci. Rep.">
        <title>Orb-weaving spider Araneus ventricosus genome elucidates the spidroin gene catalogue.</title>
        <authorList>
            <person name="Kono N."/>
            <person name="Nakamura H."/>
            <person name="Ohtoshi R."/>
            <person name="Moran D.A.P."/>
            <person name="Shinohara A."/>
            <person name="Yoshida Y."/>
            <person name="Fujiwara M."/>
            <person name="Mori M."/>
            <person name="Tomita M."/>
            <person name="Arakawa K."/>
        </authorList>
    </citation>
    <scope>NUCLEOTIDE SEQUENCE [LARGE SCALE GENOMIC DNA]</scope>
</reference>
<evidence type="ECO:0000313" key="1">
    <source>
        <dbReference type="EMBL" id="GBM83763.1"/>
    </source>
</evidence>
<evidence type="ECO:0000313" key="2">
    <source>
        <dbReference type="Proteomes" id="UP000499080"/>
    </source>
</evidence>
<name>A0A4Y2J0Q5_ARAVE</name>
<proteinExistence type="predicted"/>
<dbReference type="EMBL" id="BGPR01003107">
    <property type="protein sequence ID" value="GBM83763.1"/>
    <property type="molecule type" value="Genomic_DNA"/>
</dbReference>
<gene>
    <name evidence="1" type="ORF">AVEN_28477_1</name>
</gene>